<dbReference type="EMBL" id="AGDW01000001">
    <property type="protein sequence ID" value="EMB34589.1"/>
    <property type="molecule type" value="Genomic_DNA"/>
</dbReference>
<evidence type="ECO:0000313" key="1">
    <source>
        <dbReference type="EMBL" id="EMB34589.1"/>
    </source>
</evidence>
<dbReference type="HOGENOM" id="CLU_185392_0_0_12"/>
<proteinExistence type="predicted"/>
<reference evidence="1" key="1">
    <citation type="submission" date="2012-01" db="EMBL/GenBank/DDBJ databases">
        <title>The Genome Sequence of Treponema denticola H1-T.</title>
        <authorList>
            <consortium name="The Broad Institute Genome Sequencing Platform"/>
            <person name="Earl A."/>
            <person name="Ward D."/>
            <person name="Feldgarden M."/>
            <person name="Gevers D."/>
            <person name="Blanton J.M."/>
            <person name="Fenno C.J."/>
            <person name="Baranova O.V."/>
            <person name="Mathney J."/>
            <person name="Dewhirst F.E."/>
            <person name="Izard J."/>
            <person name="Young S.K."/>
            <person name="Zeng Q."/>
            <person name="Gargeya S."/>
            <person name="Fitzgerald M."/>
            <person name="Haas B."/>
            <person name="Abouelleil A."/>
            <person name="Alvarado L."/>
            <person name="Arachchi H.M."/>
            <person name="Berlin A."/>
            <person name="Chapman S.B."/>
            <person name="Gearin G."/>
            <person name="Goldberg J."/>
            <person name="Griggs A."/>
            <person name="Gujja S."/>
            <person name="Hansen M."/>
            <person name="Heiman D."/>
            <person name="Howarth C."/>
            <person name="Larimer J."/>
            <person name="Lui A."/>
            <person name="MacDonald P.J.P."/>
            <person name="McCowen C."/>
            <person name="Montmayeur A."/>
            <person name="Murphy C."/>
            <person name="Neiman D."/>
            <person name="Pearson M."/>
            <person name="Priest M."/>
            <person name="Roberts A."/>
            <person name="Saif S."/>
            <person name="Shea T."/>
            <person name="Sisk P."/>
            <person name="Stolte C."/>
            <person name="Sykes S."/>
            <person name="Wortman J."/>
            <person name="Nusbaum C."/>
            <person name="Birren B."/>
        </authorList>
    </citation>
    <scope>NUCLEOTIDE SEQUENCE [LARGE SCALE GENOMIC DNA]</scope>
    <source>
        <strain evidence="1">H1-T</strain>
    </source>
</reference>
<comment type="caution">
    <text evidence="1">The sequence shown here is derived from an EMBL/GenBank/DDBJ whole genome shotgun (WGS) entry which is preliminary data.</text>
</comment>
<accession>M2CK10</accession>
<dbReference type="PATRIC" id="fig|999431.4.peg.130"/>
<protein>
    <submittedName>
        <fullName evidence="1">Uncharacterized protein</fullName>
    </submittedName>
</protein>
<organism evidence="1">
    <name type="scientific">Treponema denticola H1-T</name>
    <dbReference type="NCBI Taxonomy" id="999431"/>
    <lineage>
        <taxon>Bacteria</taxon>
        <taxon>Pseudomonadati</taxon>
        <taxon>Spirochaetota</taxon>
        <taxon>Spirochaetia</taxon>
        <taxon>Spirochaetales</taxon>
        <taxon>Treponemataceae</taxon>
        <taxon>Treponema</taxon>
    </lineage>
</organism>
<dbReference type="AlphaFoldDB" id="M2CK10"/>
<name>M2CK10_TREDN</name>
<dbReference type="Proteomes" id="UP000011708">
    <property type="component" value="Chromosome"/>
</dbReference>
<sequence length="104" mass="12169">MNTNKKKVYDLCVVLDQYRQGNEIKQRFQKIGAIVIQIKDGKEKPIILLDRFINLAGFPNFSDKNYASNILVYKFLNKDLSEGLDEDEKNVEDESYQEMEAKIF</sequence>
<gene>
    <name evidence="1" type="ORF">HMPREF9725_00128</name>
</gene>
<dbReference type="RefSeq" id="WP_002686848.1">
    <property type="nucleotide sequence ID" value="NZ_CM001794.1"/>
</dbReference>